<dbReference type="InterPro" id="IPR047657">
    <property type="entry name" value="PmbA"/>
</dbReference>
<dbReference type="EMBL" id="CP017831">
    <property type="protein sequence ID" value="AOZ97237.1"/>
    <property type="molecule type" value="Genomic_DNA"/>
</dbReference>
<dbReference type="GO" id="GO:0005829">
    <property type="term" value="C:cytosol"/>
    <property type="evidence" value="ECO:0007669"/>
    <property type="project" value="TreeGrafter"/>
</dbReference>
<feature type="domain" description="Metalloprotease TldD/E C-terminal" evidence="1">
    <location>
        <begin position="219"/>
        <end position="422"/>
    </location>
</feature>
<accession>A0A1D9P3N6</accession>
<reference evidence="3" key="1">
    <citation type="submission" date="2016-10" db="EMBL/GenBank/DDBJ databases">
        <title>The complete genome sequence of the rumen bacterium Butyrivibrio hungatei MB2003.</title>
        <authorList>
            <person name="Palevich N."/>
            <person name="Kelly W.J."/>
            <person name="Leahy S.C."/>
            <person name="Altermann E."/>
            <person name="Rakonjac J."/>
            <person name="Attwood G.T."/>
        </authorList>
    </citation>
    <scope>NUCLEOTIDE SEQUENCE [LARGE SCALE GENOMIC DNA]</scope>
    <source>
        <strain evidence="3">MB2003</strain>
    </source>
</reference>
<dbReference type="OrthoDB" id="39969at2"/>
<dbReference type="InterPro" id="IPR045569">
    <property type="entry name" value="Metalloprtase-TldD/E_C"/>
</dbReference>
<organism evidence="2 3">
    <name type="scientific">Butyrivibrio hungatei</name>
    <dbReference type="NCBI Taxonomy" id="185008"/>
    <lineage>
        <taxon>Bacteria</taxon>
        <taxon>Bacillati</taxon>
        <taxon>Bacillota</taxon>
        <taxon>Clostridia</taxon>
        <taxon>Lachnospirales</taxon>
        <taxon>Lachnospiraceae</taxon>
        <taxon>Butyrivibrio</taxon>
    </lineage>
</organism>
<evidence type="ECO:0000259" key="1">
    <source>
        <dbReference type="Pfam" id="PF19289"/>
    </source>
</evidence>
<evidence type="ECO:0000313" key="2">
    <source>
        <dbReference type="EMBL" id="AOZ97237.1"/>
    </source>
</evidence>
<sequence>MTDKIIELLRKSSADAWSVTDKVTEAWEFYFIKHELDQNRVRDVEHISVTVYKKLEDGKFLGKATEEIAPTATEEEAAKIISDLCVRASFVKNPYYELNKKQVAVTNKEYDPKQMAKDYIEALQQIPETSGEDINSYEIFAESCKRRFVNSEGIDVTITYPNSMVEVVVNARNKDHEIELYRMYKAGTCDKDHLVKEITETLKTGKDRLETKPTPALNKAPVVFSTEDSAKIYAWVAIKMNAALKYAGYSDWEIGKEILTDVKGDKITIKALKELPNSSKNFAVDSEGAEVHDMDIVVDNVAKNYWGDCQNCYYTGIKDSFIAGNFVAEGGNTTESEIRTGCYLEPVEFSDFSVDDITGDIAGEIRLAYYHDGDKVTAVTGGSVSGSLAELLKDVKLSKEMKQYDSYLVPSVIRIEGVTIAGAE</sequence>
<proteinExistence type="predicted"/>
<dbReference type="PANTHER" id="PTHR43421">
    <property type="entry name" value="METALLOPROTEASE PMBA"/>
    <property type="match status" value="1"/>
</dbReference>
<dbReference type="RefSeq" id="WP_071176854.1">
    <property type="nucleotide sequence ID" value="NZ_CP017831.1"/>
</dbReference>
<gene>
    <name evidence="2" type="ORF">bhn_I2204</name>
</gene>
<keyword evidence="3" id="KW-1185">Reference proteome</keyword>
<dbReference type="Proteomes" id="UP000179284">
    <property type="component" value="Chromosome I"/>
</dbReference>
<dbReference type="Pfam" id="PF19289">
    <property type="entry name" value="PmbA_TldD_3rd"/>
    <property type="match status" value="1"/>
</dbReference>
<dbReference type="AlphaFoldDB" id="A0A1D9P3N6"/>
<protein>
    <submittedName>
        <fullName evidence="2">TldD/PmbA family protein</fullName>
    </submittedName>
</protein>
<dbReference type="PANTHER" id="PTHR43421:SF1">
    <property type="entry name" value="METALLOPROTEASE PMBA"/>
    <property type="match status" value="1"/>
</dbReference>
<name>A0A1D9P3N6_9FIRM</name>
<evidence type="ECO:0000313" key="3">
    <source>
        <dbReference type="Proteomes" id="UP000179284"/>
    </source>
</evidence>
<dbReference type="GO" id="GO:0008237">
    <property type="term" value="F:metallopeptidase activity"/>
    <property type="evidence" value="ECO:0007669"/>
    <property type="project" value="InterPro"/>
</dbReference>
<dbReference type="KEGG" id="bhu:bhn_I2204"/>
<dbReference type="InterPro" id="IPR036059">
    <property type="entry name" value="TldD/PmbA_sf"/>
</dbReference>
<dbReference type="SUPFAM" id="SSF111283">
    <property type="entry name" value="Putative modulator of DNA gyrase, PmbA/TldD"/>
    <property type="match status" value="1"/>
</dbReference>
<dbReference type="GO" id="GO:0006508">
    <property type="term" value="P:proteolysis"/>
    <property type="evidence" value="ECO:0007669"/>
    <property type="project" value="InterPro"/>
</dbReference>